<dbReference type="PANTHER" id="PTHR16484">
    <property type="entry name" value="PARTITIONING DEFECTIVE 3 RELATED"/>
    <property type="match status" value="1"/>
</dbReference>
<evidence type="ECO:0000256" key="1">
    <source>
        <dbReference type="ARBA" id="ARBA00022618"/>
    </source>
</evidence>
<proteinExistence type="predicted"/>
<dbReference type="InterPro" id="IPR052213">
    <property type="entry name" value="PAR3"/>
</dbReference>
<dbReference type="AlphaFoldDB" id="A0A9Q0DUA5"/>
<dbReference type="GO" id="GO:0005938">
    <property type="term" value="C:cell cortex"/>
    <property type="evidence" value="ECO:0007669"/>
    <property type="project" value="TreeGrafter"/>
</dbReference>
<dbReference type="GO" id="GO:0005912">
    <property type="term" value="C:adherens junction"/>
    <property type="evidence" value="ECO:0007669"/>
    <property type="project" value="TreeGrafter"/>
</dbReference>
<dbReference type="Gene3D" id="3.10.20.90">
    <property type="entry name" value="Phosphatidylinositol 3-kinase Catalytic Subunit, Chain A, domain 1"/>
    <property type="match status" value="1"/>
</dbReference>
<protein>
    <recommendedName>
        <fullName evidence="5">Par3/HAL N-terminal domain-containing protein</fullName>
    </recommendedName>
</protein>
<dbReference type="GO" id="GO:0045197">
    <property type="term" value="P:establishment or maintenance of epithelial cell apical/basal polarity"/>
    <property type="evidence" value="ECO:0007669"/>
    <property type="project" value="TreeGrafter"/>
</dbReference>
<dbReference type="OrthoDB" id="6264899at2759"/>
<evidence type="ECO:0000256" key="4">
    <source>
        <dbReference type="SAM" id="MobiDB-lite"/>
    </source>
</evidence>
<feature type="region of interest" description="Disordered" evidence="4">
    <location>
        <begin position="1"/>
        <end position="109"/>
    </location>
</feature>
<sequence>MLKEESEGPGGVMLKEESEGPGGVMLKEESEGPGGVMLKEESEGPGGVMLEEEESDGPGGVMLEEEESEGPGGVMLKEESEGPGGVMFEEEEESEGPGGVMLEEESEGPVDNTQRWRYVHSTYLSRLDYIGPFNAPPSNSLVEPAGLVSAVSVCTAPRWRSGGTALSMSGMEPLGPIGRLLSGLEGLQDSGYWLVVHRLEHGGGGGILDLDDVLCDVADDKDRLVAVYEEQDPHPGGDGTSASSTGTQSPDLFASPVPLELNGTSSSSAFQPYQATSEIEVTPSALRTNMPLRVRRSSDPALLTLNGPLNGMESRPLAEPGPLADQQTPQTPPSRRNPSRWSTTAGFMKPRPSTGSSSLERKGKATDSYRSLPRDAGSWTNQREFQRETARSSLSANHPLVDRWLERQDQVHTHRRYTRTHHREVDTHTRDVAKL</sequence>
<dbReference type="GO" id="GO:0008104">
    <property type="term" value="P:intracellular protein localization"/>
    <property type="evidence" value="ECO:0007669"/>
    <property type="project" value="TreeGrafter"/>
</dbReference>
<comment type="caution">
    <text evidence="6">The sequence shown here is derived from an EMBL/GenBank/DDBJ whole genome shotgun (WGS) entry which is preliminary data.</text>
</comment>
<dbReference type="GO" id="GO:0035091">
    <property type="term" value="F:phosphatidylinositol binding"/>
    <property type="evidence" value="ECO:0007669"/>
    <property type="project" value="TreeGrafter"/>
</dbReference>
<dbReference type="GO" id="GO:0051660">
    <property type="term" value="P:establishment of centrosome localization"/>
    <property type="evidence" value="ECO:0007669"/>
    <property type="project" value="TreeGrafter"/>
</dbReference>
<feature type="compositionally biased region" description="Polar residues" evidence="4">
    <location>
        <begin position="325"/>
        <end position="345"/>
    </location>
</feature>
<keyword evidence="1" id="KW-0132">Cell division</keyword>
<evidence type="ECO:0000256" key="2">
    <source>
        <dbReference type="ARBA" id="ARBA00022737"/>
    </source>
</evidence>
<feature type="compositionally biased region" description="Low complexity" evidence="4">
    <location>
        <begin position="240"/>
        <end position="249"/>
    </location>
</feature>
<feature type="compositionally biased region" description="Basic and acidic residues" evidence="4">
    <location>
        <begin position="423"/>
        <end position="435"/>
    </location>
</feature>
<feature type="region of interest" description="Disordered" evidence="4">
    <location>
        <begin position="415"/>
        <end position="435"/>
    </location>
</feature>
<dbReference type="InterPro" id="IPR021922">
    <property type="entry name" value="Par3/HAL_N"/>
</dbReference>
<name>A0A9Q0DUA5_9TELE</name>
<organism evidence="6 7">
    <name type="scientific">Muraenolepis orangiensis</name>
    <name type="common">Patagonian moray cod</name>
    <dbReference type="NCBI Taxonomy" id="630683"/>
    <lineage>
        <taxon>Eukaryota</taxon>
        <taxon>Metazoa</taxon>
        <taxon>Chordata</taxon>
        <taxon>Craniata</taxon>
        <taxon>Vertebrata</taxon>
        <taxon>Euteleostomi</taxon>
        <taxon>Actinopterygii</taxon>
        <taxon>Neopterygii</taxon>
        <taxon>Teleostei</taxon>
        <taxon>Neoteleostei</taxon>
        <taxon>Acanthomorphata</taxon>
        <taxon>Zeiogadaria</taxon>
        <taxon>Gadariae</taxon>
        <taxon>Gadiformes</taxon>
        <taxon>Muraenolepidoidei</taxon>
        <taxon>Muraenolepididae</taxon>
        <taxon>Muraenolepis</taxon>
    </lineage>
</organism>
<keyword evidence="7" id="KW-1185">Reference proteome</keyword>
<dbReference type="Proteomes" id="UP001148018">
    <property type="component" value="Unassembled WGS sequence"/>
</dbReference>
<feature type="region of interest" description="Disordered" evidence="4">
    <location>
        <begin position="230"/>
        <end position="272"/>
    </location>
</feature>
<evidence type="ECO:0000313" key="7">
    <source>
        <dbReference type="Proteomes" id="UP001148018"/>
    </source>
</evidence>
<dbReference type="GO" id="GO:0016324">
    <property type="term" value="C:apical plasma membrane"/>
    <property type="evidence" value="ECO:0007669"/>
    <property type="project" value="TreeGrafter"/>
</dbReference>
<keyword evidence="2" id="KW-0677">Repeat</keyword>
<dbReference type="GO" id="GO:0007155">
    <property type="term" value="P:cell adhesion"/>
    <property type="evidence" value="ECO:0007669"/>
    <property type="project" value="TreeGrafter"/>
</dbReference>
<accession>A0A9Q0DUA5</accession>
<dbReference type="EMBL" id="JANIIK010000111">
    <property type="protein sequence ID" value="KAJ3594502.1"/>
    <property type="molecule type" value="Genomic_DNA"/>
</dbReference>
<evidence type="ECO:0000313" key="6">
    <source>
        <dbReference type="EMBL" id="KAJ3594502.1"/>
    </source>
</evidence>
<evidence type="ECO:0000259" key="5">
    <source>
        <dbReference type="Pfam" id="PF12053"/>
    </source>
</evidence>
<keyword evidence="3" id="KW-0131">Cell cycle</keyword>
<feature type="region of interest" description="Disordered" evidence="4">
    <location>
        <begin position="290"/>
        <end position="394"/>
    </location>
</feature>
<dbReference type="GO" id="GO:0030010">
    <property type="term" value="P:establishment of cell polarity"/>
    <property type="evidence" value="ECO:0007669"/>
    <property type="project" value="TreeGrafter"/>
</dbReference>
<feature type="compositionally biased region" description="Polar residues" evidence="4">
    <location>
        <begin position="262"/>
        <end position="272"/>
    </location>
</feature>
<dbReference type="GO" id="GO:0043296">
    <property type="term" value="C:apical junction complex"/>
    <property type="evidence" value="ECO:0007669"/>
    <property type="project" value="TreeGrafter"/>
</dbReference>
<gene>
    <name evidence="6" type="ORF">NHX12_003809</name>
</gene>
<feature type="domain" description="Par3/HAL N-terminal" evidence="5">
    <location>
        <begin position="188"/>
        <end position="232"/>
    </location>
</feature>
<dbReference type="PANTHER" id="PTHR16484:SF10">
    <property type="entry name" value="PARTITIONING DEFECTIVE 3 HOMOLOG"/>
    <property type="match status" value="1"/>
</dbReference>
<dbReference type="GO" id="GO:0051301">
    <property type="term" value="P:cell division"/>
    <property type="evidence" value="ECO:0007669"/>
    <property type="project" value="UniProtKB-KW"/>
</dbReference>
<evidence type="ECO:0000256" key="3">
    <source>
        <dbReference type="ARBA" id="ARBA00023306"/>
    </source>
</evidence>
<dbReference type="Pfam" id="PF12053">
    <property type="entry name" value="Par3_HAL_N_term"/>
    <property type="match status" value="1"/>
</dbReference>
<reference evidence="6" key="1">
    <citation type="submission" date="2022-07" db="EMBL/GenBank/DDBJ databases">
        <title>Chromosome-level genome of Muraenolepis orangiensis.</title>
        <authorList>
            <person name="Kim J."/>
        </authorList>
    </citation>
    <scope>NUCLEOTIDE SEQUENCE</scope>
    <source>
        <strain evidence="6">KU_S4_2022</strain>
        <tissue evidence="6">Muscle</tissue>
    </source>
</reference>
<dbReference type="GO" id="GO:0000226">
    <property type="term" value="P:microtubule cytoskeleton organization"/>
    <property type="evidence" value="ECO:0007669"/>
    <property type="project" value="TreeGrafter"/>
</dbReference>